<name>A0A9J6CSZ6_RHIMP</name>
<reference evidence="3" key="1">
    <citation type="journal article" date="2020" name="Cell">
        <title>Large-Scale Comparative Analyses of Tick Genomes Elucidate Their Genetic Diversity and Vector Capacities.</title>
        <authorList>
            <consortium name="Tick Genome and Microbiome Consortium (TIGMIC)"/>
            <person name="Jia N."/>
            <person name="Wang J."/>
            <person name="Shi W."/>
            <person name="Du L."/>
            <person name="Sun Y."/>
            <person name="Zhan W."/>
            <person name="Jiang J.F."/>
            <person name="Wang Q."/>
            <person name="Zhang B."/>
            <person name="Ji P."/>
            <person name="Bell-Sakyi L."/>
            <person name="Cui X.M."/>
            <person name="Yuan T.T."/>
            <person name="Jiang B.G."/>
            <person name="Yang W.F."/>
            <person name="Lam T.T."/>
            <person name="Chang Q.C."/>
            <person name="Ding S.J."/>
            <person name="Wang X.J."/>
            <person name="Zhu J.G."/>
            <person name="Ruan X.D."/>
            <person name="Zhao L."/>
            <person name="Wei J.T."/>
            <person name="Ye R.Z."/>
            <person name="Que T.C."/>
            <person name="Du C.H."/>
            <person name="Zhou Y.H."/>
            <person name="Cheng J.X."/>
            <person name="Dai P.F."/>
            <person name="Guo W.B."/>
            <person name="Han X.H."/>
            <person name="Huang E.J."/>
            <person name="Li L.F."/>
            <person name="Wei W."/>
            <person name="Gao Y.C."/>
            <person name="Liu J.Z."/>
            <person name="Shao H.Z."/>
            <person name="Wang X."/>
            <person name="Wang C.C."/>
            <person name="Yang T.C."/>
            <person name="Huo Q.B."/>
            <person name="Li W."/>
            <person name="Chen H.Y."/>
            <person name="Chen S.E."/>
            <person name="Zhou L.G."/>
            <person name="Ni X.B."/>
            <person name="Tian J.H."/>
            <person name="Sheng Y."/>
            <person name="Liu T."/>
            <person name="Pan Y.S."/>
            <person name="Xia L.Y."/>
            <person name="Li J."/>
            <person name="Zhao F."/>
            <person name="Cao W.C."/>
        </authorList>
    </citation>
    <scope>NUCLEOTIDE SEQUENCE</scope>
    <source>
        <strain evidence="3">Rmic-2018</strain>
    </source>
</reference>
<dbReference type="Proteomes" id="UP000821866">
    <property type="component" value="Unassembled WGS sequence"/>
</dbReference>
<evidence type="ECO:0000256" key="1">
    <source>
        <dbReference type="SAM" id="MobiDB-lite"/>
    </source>
</evidence>
<evidence type="ECO:0000313" key="4">
    <source>
        <dbReference type="Proteomes" id="UP000821866"/>
    </source>
</evidence>
<feature type="compositionally biased region" description="Low complexity" evidence="1">
    <location>
        <begin position="212"/>
        <end position="221"/>
    </location>
</feature>
<reference evidence="3" key="2">
    <citation type="submission" date="2021-09" db="EMBL/GenBank/DDBJ databases">
        <authorList>
            <person name="Jia N."/>
            <person name="Wang J."/>
            <person name="Shi W."/>
            <person name="Du L."/>
            <person name="Sun Y."/>
            <person name="Zhan W."/>
            <person name="Jiang J."/>
            <person name="Wang Q."/>
            <person name="Zhang B."/>
            <person name="Ji P."/>
            <person name="Sakyi L.B."/>
            <person name="Cui X."/>
            <person name="Yuan T."/>
            <person name="Jiang B."/>
            <person name="Yang W."/>
            <person name="Lam T.T.-Y."/>
            <person name="Chang Q."/>
            <person name="Ding S."/>
            <person name="Wang X."/>
            <person name="Zhu J."/>
            <person name="Ruan X."/>
            <person name="Zhao L."/>
            <person name="Wei J."/>
            <person name="Que T."/>
            <person name="Du C."/>
            <person name="Cheng J."/>
            <person name="Dai P."/>
            <person name="Han X."/>
            <person name="Huang E."/>
            <person name="Gao Y."/>
            <person name="Liu J."/>
            <person name="Shao H."/>
            <person name="Ye R."/>
            <person name="Li L."/>
            <person name="Wei W."/>
            <person name="Wang X."/>
            <person name="Wang C."/>
            <person name="Huo Q."/>
            <person name="Li W."/>
            <person name="Guo W."/>
            <person name="Chen H."/>
            <person name="Chen S."/>
            <person name="Zhou L."/>
            <person name="Zhou L."/>
            <person name="Ni X."/>
            <person name="Tian J."/>
            <person name="Zhou Y."/>
            <person name="Sheng Y."/>
            <person name="Liu T."/>
            <person name="Pan Y."/>
            <person name="Xia L."/>
            <person name="Li J."/>
            <person name="Zhao F."/>
            <person name="Cao W."/>
        </authorList>
    </citation>
    <scope>NUCLEOTIDE SEQUENCE</scope>
    <source>
        <strain evidence="3">Rmic-2018</strain>
        <tissue evidence="3">Larvae</tissue>
    </source>
</reference>
<evidence type="ECO:0008006" key="5">
    <source>
        <dbReference type="Google" id="ProtNLM"/>
    </source>
</evidence>
<proteinExistence type="predicted"/>
<feature type="compositionally biased region" description="Basic residues" evidence="1">
    <location>
        <begin position="1"/>
        <end position="10"/>
    </location>
</feature>
<sequence length="350" mass="38186">MVGSSKKQKSSLRASSQKSRERHVSFAVPSVGENTTHTDEEAAAPGLQPPTSFPPATQQPCGAEATPGNHNTLYYGPTGAPMRSSTTALFESWSHDPFAERTTMAHGTYCVWPTPLGSRWPQTIRPFVPPEVVSEVSVDDDDVDAKAARTTLRNICIASSTAAILAVFLVLVLVAEFSLPHIDIATSEIPRVVDRFHSGDPGIAASLKHINTPEATRTAARPPTPSTSRPRRVTNRQRAFPTVPKRTATRTTRGMTKEKTSTRRPGMNKTLPHECSSHFYTYCTSAVREFYYSASTHACRSTEADRVHLCNLGSNRFPNLGSCLASCVHEGKGSPHDRCYEKALFGTCTR</sequence>
<protein>
    <recommendedName>
        <fullName evidence="5">Bovine pancreatic trypsin inhibitor</fullName>
    </recommendedName>
</protein>
<dbReference type="EMBL" id="JABSTU010007006">
    <property type="protein sequence ID" value="KAH7931481.1"/>
    <property type="molecule type" value="Genomic_DNA"/>
</dbReference>
<accession>A0A9J6CSZ6</accession>
<comment type="caution">
    <text evidence="3">The sequence shown here is derived from an EMBL/GenBank/DDBJ whole genome shotgun (WGS) entry which is preliminary data.</text>
</comment>
<keyword evidence="2" id="KW-0472">Membrane</keyword>
<keyword evidence="4" id="KW-1185">Reference proteome</keyword>
<feature type="transmembrane region" description="Helical" evidence="2">
    <location>
        <begin position="155"/>
        <end position="175"/>
    </location>
</feature>
<evidence type="ECO:0000256" key="2">
    <source>
        <dbReference type="SAM" id="Phobius"/>
    </source>
</evidence>
<feature type="region of interest" description="Disordered" evidence="1">
    <location>
        <begin position="1"/>
        <end position="68"/>
    </location>
</feature>
<feature type="region of interest" description="Disordered" evidence="1">
    <location>
        <begin position="210"/>
        <end position="269"/>
    </location>
</feature>
<dbReference type="AlphaFoldDB" id="A0A9J6CSZ6"/>
<evidence type="ECO:0000313" key="3">
    <source>
        <dbReference type="EMBL" id="KAH7931481.1"/>
    </source>
</evidence>
<keyword evidence="2" id="KW-1133">Transmembrane helix</keyword>
<gene>
    <name evidence="3" type="ORF">HPB51_029843</name>
</gene>
<keyword evidence="2" id="KW-0812">Transmembrane</keyword>
<organism evidence="3 4">
    <name type="scientific">Rhipicephalus microplus</name>
    <name type="common">Cattle tick</name>
    <name type="synonym">Boophilus microplus</name>
    <dbReference type="NCBI Taxonomy" id="6941"/>
    <lineage>
        <taxon>Eukaryota</taxon>
        <taxon>Metazoa</taxon>
        <taxon>Ecdysozoa</taxon>
        <taxon>Arthropoda</taxon>
        <taxon>Chelicerata</taxon>
        <taxon>Arachnida</taxon>
        <taxon>Acari</taxon>
        <taxon>Parasitiformes</taxon>
        <taxon>Ixodida</taxon>
        <taxon>Ixodoidea</taxon>
        <taxon>Ixodidae</taxon>
        <taxon>Rhipicephalinae</taxon>
        <taxon>Rhipicephalus</taxon>
        <taxon>Boophilus</taxon>
    </lineage>
</organism>